<evidence type="ECO:0000313" key="4">
    <source>
        <dbReference type="EMBL" id="MXP45383.1"/>
    </source>
</evidence>
<name>A0A845B0X1_9SPHN</name>
<evidence type="ECO:0000256" key="2">
    <source>
        <dbReference type="PROSITE-ProRule" id="PRU00169"/>
    </source>
</evidence>
<feature type="domain" description="Response regulatory" evidence="3">
    <location>
        <begin position="10"/>
        <end position="123"/>
    </location>
</feature>
<proteinExistence type="predicted"/>
<dbReference type="SMART" id="SM00448">
    <property type="entry name" value="REC"/>
    <property type="match status" value="1"/>
</dbReference>
<dbReference type="InterPro" id="IPR001789">
    <property type="entry name" value="Sig_transdc_resp-reg_receiver"/>
</dbReference>
<keyword evidence="5" id="KW-1185">Reference proteome</keyword>
<comment type="caution">
    <text evidence="4">The sequence shown here is derived from an EMBL/GenBank/DDBJ whole genome shotgun (WGS) entry which is preliminary data.</text>
</comment>
<evidence type="ECO:0000313" key="5">
    <source>
        <dbReference type="Proteomes" id="UP000431922"/>
    </source>
</evidence>
<accession>A0A845B0X1</accession>
<keyword evidence="1 2" id="KW-0597">Phosphoprotein</keyword>
<dbReference type="OrthoDB" id="9784719at2"/>
<organism evidence="4 5">
    <name type="scientific">Allopontixanthobacter sediminis</name>
    <dbReference type="NCBI Taxonomy" id="1689985"/>
    <lineage>
        <taxon>Bacteria</taxon>
        <taxon>Pseudomonadati</taxon>
        <taxon>Pseudomonadota</taxon>
        <taxon>Alphaproteobacteria</taxon>
        <taxon>Sphingomonadales</taxon>
        <taxon>Erythrobacteraceae</taxon>
        <taxon>Allopontixanthobacter</taxon>
    </lineage>
</organism>
<dbReference type="PANTHER" id="PTHR44591:SF21">
    <property type="entry name" value="TWO-COMPONENT RESPONSE REGULATOR"/>
    <property type="match status" value="1"/>
</dbReference>
<dbReference type="AlphaFoldDB" id="A0A845B0X1"/>
<reference evidence="4 5" key="1">
    <citation type="submission" date="2019-12" db="EMBL/GenBank/DDBJ databases">
        <title>Genomic-based taxomic classification of the family Erythrobacteraceae.</title>
        <authorList>
            <person name="Xu L."/>
        </authorList>
    </citation>
    <scope>NUCLEOTIDE SEQUENCE [LARGE SCALE GENOMIC DNA]</scope>
    <source>
        <strain evidence="4 5">KCTC 42453</strain>
    </source>
</reference>
<feature type="modified residue" description="4-aspartylphosphate" evidence="2">
    <location>
        <position position="60"/>
    </location>
</feature>
<evidence type="ECO:0000259" key="3">
    <source>
        <dbReference type="PROSITE" id="PS50110"/>
    </source>
</evidence>
<protein>
    <submittedName>
        <fullName evidence="4">Response regulator</fullName>
    </submittedName>
</protein>
<dbReference type="Pfam" id="PF00072">
    <property type="entry name" value="Response_reg"/>
    <property type="match status" value="1"/>
</dbReference>
<dbReference type="PROSITE" id="PS50110">
    <property type="entry name" value="RESPONSE_REGULATORY"/>
    <property type="match status" value="1"/>
</dbReference>
<dbReference type="InterPro" id="IPR011006">
    <property type="entry name" value="CheY-like_superfamily"/>
</dbReference>
<dbReference type="RefSeq" id="WP_160756989.1">
    <property type="nucleotide sequence ID" value="NZ_WTYL01000003.1"/>
</dbReference>
<dbReference type="Gene3D" id="3.40.50.2300">
    <property type="match status" value="1"/>
</dbReference>
<evidence type="ECO:0000256" key="1">
    <source>
        <dbReference type="ARBA" id="ARBA00022553"/>
    </source>
</evidence>
<dbReference type="InterPro" id="IPR050595">
    <property type="entry name" value="Bact_response_regulator"/>
</dbReference>
<dbReference type="GO" id="GO:0000160">
    <property type="term" value="P:phosphorelay signal transduction system"/>
    <property type="evidence" value="ECO:0007669"/>
    <property type="project" value="InterPro"/>
</dbReference>
<dbReference type="EMBL" id="WTYL01000003">
    <property type="protein sequence ID" value="MXP45383.1"/>
    <property type="molecule type" value="Genomic_DNA"/>
</dbReference>
<dbReference type="PANTHER" id="PTHR44591">
    <property type="entry name" value="STRESS RESPONSE REGULATOR PROTEIN 1"/>
    <property type="match status" value="1"/>
</dbReference>
<sequence length="131" mass="13938">MSDLPVCRQSILVAEDESLIRMLMVDTFEDAGYTVIEVGTGDAGIHILGQGQTIVGLVTDIDMPGDVDGCALARVTRVHYPDAAILVVSGNGEPTPKSLPDGAEFIAKPYDIDDVLRRLEMLLAPATRVGT</sequence>
<dbReference type="SUPFAM" id="SSF52172">
    <property type="entry name" value="CheY-like"/>
    <property type="match status" value="1"/>
</dbReference>
<gene>
    <name evidence="4" type="ORF">GRI65_13080</name>
</gene>
<dbReference type="Proteomes" id="UP000431922">
    <property type="component" value="Unassembled WGS sequence"/>
</dbReference>